<evidence type="ECO:0000256" key="16">
    <source>
        <dbReference type="ARBA" id="ARBA00022989"/>
    </source>
</evidence>
<evidence type="ECO:0000256" key="7">
    <source>
        <dbReference type="ARBA" id="ARBA00022516"/>
    </source>
</evidence>
<evidence type="ECO:0000256" key="10">
    <source>
        <dbReference type="ARBA" id="ARBA00022692"/>
    </source>
</evidence>
<evidence type="ECO:0000256" key="15">
    <source>
        <dbReference type="ARBA" id="ARBA00022842"/>
    </source>
</evidence>
<dbReference type="PANTHER" id="PTHR34299:SF1">
    <property type="entry name" value="DIACYLGLYCEROL KINASE"/>
    <property type="match status" value="1"/>
</dbReference>
<dbReference type="InterPro" id="IPR033718">
    <property type="entry name" value="DAGK_prok"/>
</dbReference>
<evidence type="ECO:0000256" key="13">
    <source>
        <dbReference type="ARBA" id="ARBA00022777"/>
    </source>
</evidence>
<dbReference type="RefSeq" id="WP_223471322.1">
    <property type="nucleotide sequence ID" value="NZ_JAFBIL020000014.1"/>
</dbReference>
<keyword evidence="13 21" id="KW-0418">Kinase</keyword>
<dbReference type="Proteomes" id="UP000809349">
    <property type="component" value="Unassembled WGS sequence"/>
</dbReference>
<dbReference type="EMBL" id="JAFBIL020000014">
    <property type="protein sequence ID" value="MBZ2210080.1"/>
    <property type="molecule type" value="Genomic_DNA"/>
</dbReference>
<dbReference type="InterPro" id="IPR000829">
    <property type="entry name" value="DAGK"/>
</dbReference>
<evidence type="ECO:0000256" key="8">
    <source>
        <dbReference type="ARBA" id="ARBA00022519"/>
    </source>
</evidence>
<keyword evidence="18 21" id="KW-0472">Membrane</keyword>
<protein>
    <recommendedName>
        <fullName evidence="5 21">Diacylglycerol kinase</fullName>
        <ecNumber evidence="4 21">2.7.1.107</ecNumber>
    </recommendedName>
</protein>
<evidence type="ECO:0000256" key="19">
    <source>
        <dbReference type="ARBA" id="ARBA00023209"/>
    </source>
</evidence>
<organism evidence="22 23">
    <name type="scientific">Massilia soli</name>
    <dbReference type="NCBI Taxonomy" id="2792854"/>
    <lineage>
        <taxon>Bacteria</taxon>
        <taxon>Pseudomonadati</taxon>
        <taxon>Pseudomonadota</taxon>
        <taxon>Betaproteobacteria</taxon>
        <taxon>Burkholderiales</taxon>
        <taxon>Oxalobacteraceae</taxon>
        <taxon>Telluria group</taxon>
        <taxon>Massilia</taxon>
    </lineage>
</organism>
<keyword evidence="15" id="KW-0460">Magnesium</keyword>
<keyword evidence="14 21" id="KW-0067">ATP-binding</keyword>
<evidence type="ECO:0000256" key="9">
    <source>
        <dbReference type="ARBA" id="ARBA00022679"/>
    </source>
</evidence>
<comment type="function">
    <text evidence="21">Catalyzes the ATP-dependent phosphorylation of sn-l,2-diacylglycerol (DAG) to phosphatidic acid. Involved in the recycling of diacylglycerol produced as a by-product during membrane-derived oligosaccharide (MDO) biosynthesis.</text>
</comment>
<reference evidence="22 23" key="2">
    <citation type="submission" date="2021-08" db="EMBL/GenBank/DDBJ databases">
        <title>Massilia sp. R798.</title>
        <authorList>
            <person name="Baek J.H."/>
            <person name="Jung H.S."/>
            <person name="Kim K.R."/>
            <person name="Jeon C.O."/>
        </authorList>
    </citation>
    <scope>NUCLEOTIDE SEQUENCE [LARGE SCALE GENOMIC DNA]</scope>
    <source>
        <strain evidence="22 23">R798</strain>
    </source>
</reference>
<dbReference type="EC" id="2.7.1.107" evidence="4 21"/>
<proteinExistence type="inferred from homology"/>
<evidence type="ECO:0000256" key="21">
    <source>
        <dbReference type="RuleBase" id="RU363065"/>
    </source>
</evidence>
<dbReference type="CDD" id="cd14264">
    <property type="entry name" value="DAGK_IM"/>
    <property type="match status" value="1"/>
</dbReference>
<reference evidence="22 23" key="1">
    <citation type="submission" date="2021-01" db="EMBL/GenBank/DDBJ databases">
        <authorList>
            <person name="Ruan W."/>
            <person name="Khan S.A."/>
            <person name="Jeon C.O."/>
        </authorList>
    </citation>
    <scope>NUCLEOTIDE SEQUENCE [LARGE SCALE GENOMIC DNA]</scope>
    <source>
        <strain evidence="22 23">R798</strain>
    </source>
</reference>
<feature type="transmembrane region" description="Helical" evidence="21">
    <location>
        <begin position="68"/>
        <end position="89"/>
    </location>
</feature>
<keyword evidence="11" id="KW-0479">Metal-binding</keyword>
<dbReference type="InterPro" id="IPR036945">
    <property type="entry name" value="DAGK_sf"/>
</dbReference>
<dbReference type="PROSITE" id="PS01069">
    <property type="entry name" value="DAGK_PROKAR"/>
    <property type="match status" value="1"/>
</dbReference>
<evidence type="ECO:0000256" key="5">
    <source>
        <dbReference type="ARBA" id="ARBA00017575"/>
    </source>
</evidence>
<dbReference type="GO" id="GO:0016301">
    <property type="term" value="F:kinase activity"/>
    <property type="evidence" value="ECO:0007669"/>
    <property type="project" value="UniProtKB-KW"/>
</dbReference>
<dbReference type="PANTHER" id="PTHR34299">
    <property type="entry name" value="DIACYLGLYCEROL KINASE"/>
    <property type="match status" value="1"/>
</dbReference>
<evidence type="ECO:0000256" key="12">
    <source>
        <dbReference type="ARBA" id="ARBA00022741"/>
    </source>
</evidence>
<evidence type="ECO:0000256" key="6">
    <source>
        <dbReference type="ARBA" id="ARBA00022475"/>
    </source>
</evidence>
<comment type="catalytic activity">
    <reaction evidence="21">
        <text>a 1,2-diacyl-sn-glycerol + ATP = a 1,2-diacyl-sn-glycero-3-phosphate + ADP + H(+)</text>
        <dbReference type="Rhea" id="RHEA:10272"/>
        <dbReference type="ChEBI" id="CHEBI:15378"/>
        <dbReference type="ChEBI" id="CHEBI:17815"/>
        <dbReference type="ChEBI" id="CHEBI:30616"/>
        <dbReference type="ChEBI" id="CHEBI:58608"/>
        <dbReference type="ChEBI" id="CHEBI:456216"/>
        <dbReference type="EC" id="2.7.1.107"/>
    </reaction>
</comment>
<evidence type="ECO:0000256" key="11">
    <source>
        <dbReference type="ARBA" id="ARBA00022723"/>
    </source>
</evidence>
<keyword evidence="7" id="KW-0444">Lipid biosynthesis</keyword>
<keyword evidence="23" id="KW-1185">Reference proteome</keyword>
<evidence type="ECO:0000256" key="2">
    <source>
        <dbReference type="ARBA" id="ARBA00004429"/>
    </source>
</evidence>
<keyword evidence="20 21" id="KW-1208">Phospholipid metabolism</keyword>
<evidence type="ECO:0000256" key="14">
    <source>
        <dbReference type="ARBA" id="ARBA00022840"/>
    </source>
</evidence>
<comment type="similarity">
    <text evidence="3 21">Belongs to the bacterial diacylglycerol kinase family.</text>
</comment>
<comment type="cofactor">
    <cofactor evidence="1">
        <name>Mg(2+)</name>
        <dbReference type="ChEBI" id="CHEBI:18420"/>
    </cofactor>
</comment>
<feature type="transmembrane region" description="Helical" evidence="21">
    <location>
        <begin position="45"/>
        <end position="62"/>
    </location>
</feature>
<keyword evidence="9 21" id="KW-0808">Transferase</keyword>
<gene>
    <name evidence="22" type="ORF">I4X03_022685</name>
</gene>
<evidence type="ECO:0000313" key="22">
    <source>
        <dbReference type="EMBL" id="MBZ2210080.1"/>
    </source>
</evidence>
<evidence type="ECO:0000256" key="3">
    <source>
        <dbReference type="ARBA" id="ARBA00005967"/>
    </source>
</evidence>
<feature type="transmembrane region" description="Helical" evidence="21">
    <location>
        <begin position="109"/>
        <end position="131"/>
    </location>
</feature>
<keyword evidence="6" id="KW-1003">Cell membrane</keyword>
<evidence type="ECO:0000256" key="4">
    <source>
        <dbReference type="ARBA" id="ARBA00012133"/>
    </source>
</evidence>
<evidence type="ECO:0000256" key="1">
    <source>
        <dbReference type="ARBA" id="ARBA00001946"/>
    </source>
</evidence>
<keyword evidence="8 21" id="KW-0997">Cell inner membrane</keyword>
<comment type="caution">
    <text evidence="22">The sequence shown here is derived from an EMBL/GenBank/DDBJ whole genome shotgun (WGS) entry which is preliminary data.</text>
</comment>
<evidence type="ECO:0000256" key="20">
    <source>
        <dbReference type="ARBA" id="ARBA00023264"/>
    </source>
</evidence>
<sequence length="132" mass="14347">MSTSPTPRSEFKSKNGITRLRGAYRYSIEGLKFAWTNEHAFRQELLIVVPAVCIAIVLPVSTVERVMLISALAGVLIVELLNSAIEAVVDRISLEWHHGSKNAKDLGSAAVLVTIVVAVLVWGVIVLPLIFA</sequence>
<keyword evidence="19" id="KW-0594">Phospholipid biosynthesis</keyword>
<keyword evidence="17 21" id="KW-0443">Lipid metabolism</keyword>
<keyword evidence="16 21" id="KW-1133">Transmembrane helix</keyword>
<keyword evidence="12 21" id="KW-0547">Nucleotide-binding</keyword>
<dbReference type="Pfam" id="PF01219">
    <property type="entry name" value="DAGK_prokar"/>
    <property type="match status" value="1"/>
</dbReference>
<evidence type="ECO:0000313" key="23">
    <source>
        <dbReference type="Proteomes" id="UP000809349"/>
    </source>
</evidence>
<dbReference type="Gene3D" id="1.10.287.3610">
    <property type="match status" value="1"/>
</dbReference>
<comment type="subcellular location">
    <subcellularLocation>
        <location evidence="2 21">Cell inner membrane</location>
        <topology evidence="2 21">Multi-pass membrane protein</topology>
    </subcellularLocation>
</comment>
<evidence type="ECO:0000256" key="17">
    <source>
        <dbReference type="ARBA" id="ARBA00023098"/>
    </source>
</evidence>
<name>A0ABS7SVY8_9BURK</name>
<accession>A0ABS7SVY8</accession>
<evidence type="ECO:0000256" key="18">
    <source>
        <dbReference type="ARBA" id="ARBA00023136"/>
    </source>
</evidence>
<keyword evidence="10 21" id="KW-0812">Transmembrane</keyword>